<gene>
    <name evidence="1" type="ORF">ULMA_07360</name>
</gene>
<comment type="caution">
    <text evidence="1">The sequence shown here is derived from an EMBL/GenBank/DDBJ whole genome shotgun (WGS) entry which is preliminary data.</text>
</comment>
<accession>A0A5J4IYC9</accession>
<dbReference type="AlphaFoldDB" id="A0A5J4IYC9"/>
<dbReference type="Proteomes" id="UP000326509">
    <property type="component" value="Unassembled WGS sequence"/>
</dbReference>
<name>A0A5J4IYC9_9FLAO</name>
<protein>
    <submittedName>
        <fullName evidence="1">Uncharacterized protein</fullName>
    </submittedName>
</protein>
<reference evidence="1 2" key="1">
    <citation type="submission" date="2019-08" db="EMBL/GenBank/DDBJ databases">
        <title>Draft genome sequence of Ulvibacter marinus type strain NBRC 109484.</title>
        <authorList>
            <person name="Kawano K."/>
            <person name="Ushijima N."/>
            <person name="Kihara M."/>
            <person name="Itoh H."/>
        </authorList>
    </citation>
    <scope>NUCLEOTIDE SEQUENCE [LARGE SCALE GENOMIC DNA]</scope>
    <source>
        <strain evidence="1 2">NBRC 109484</strain>
    </source>
</reference>
<dbReference type="EMBL" id="BKCG01000001">
    <property type="protein sequence ID" value="GER58628.1"/>
    <property type="molecule type" value="Genomic_DNA"/>
</dbReference>
<sequence length="40" mass="4182">MSMFSTGVEIIGADPEPQLANNEAAAIAINDDFKIVIGDC</sequence>
<keyword evidence="2" id="KW-1185">Reference proteome</keyword>
<evidence type="ECO:0000313" key="1">
    <source>
        <dbReference type="EMBL" id="GER58628.1"/>
    </source>
</evidence>
<proteinExistence type="predicted"/>
<evidence type="ECO:0000313" key="2">
    <source>
        <dbReference type="Proteomes" id="UP000326509"/>
    </source>
</evidence>
<organism evidence="1 2">
    <name type="scientific">Patiriisocius marinus</name>
    <dbReference type="NCBI Taxonomy" id="1397112"/>
    <lineage>
        <taxon>Bacteria</taxon>
        <taxon>Pseudomonadati</taxon>
        <taxon>Bacteroidota</taxon>
        <taxon>Flavobacteriia</taxon>
        <taxon>Flavobacteriales</taxon>
        <taxon>Flavobacteriaceae</taxon>
        <taxon>Patiriisocius</taxon>
    </lineage>
</organism>